<evidence type="ECO:0008006" key="3">
    <source>
        <dbReference type="Google" id="ProtNLM"/>
    </source>
</evidence>
<dbReference type="AlphaFoldDB" id="A0A1E3VTE4"/>
<dbReference type="OrthoDB" id="9806624at2"/>
<organism evidence="1 2">
    <name type="scientific">Methyloceanibacter marginalis</name>
    <dbReference type="NCBI Taxonomy" id="1774971"/>
    <lineage>
        <taxon>Bacteria</taxon>
        <taxon>Pseudomonadati</taxon>
        <taxon>Pseudomonadota</taxon>
        <taxon>Alphaproteobacteria</taxon>
        <taxon>Hyphomicrobiales</taxon>
        <taxon>Hyphomicrobiaceae</taxon>
        <taxon>Methyloceanibacter</taxon>
    </lineage>
</organism>
<dbReference type="InterPro" id="IPR040632">
    <property type="entry name" value="Sulfotransfer_4"/>
</dbReference>
<sequence length="196" mass="22169">MNKTGTTSLTEALRALGFNAFHWGGQTVTDLVAEALKNGRPLLEGLDPTLDAFSDVHILARNYELLDEQYPGSKFILTVRPIDSWIQSRTKHVLLNRERKTAGTYSGKFLEVDEDGWRAEWRQRVDGARAYFEGRDDFLEIDLTAGLGWDPLCTFLGRPTPKQEFPAANSALDRRKKVLAEAELDKEARETAAEKW</sequence>
<dbReference type="SUPFAM" id="SSF52540">
    <property type="entry name" value="P-loop containing nucleoside triphosphate hydrolases"/>
    <property type="match status" value="1"/>
</dbReference>
<dbReference type="EMBL" id="LPWD01000455">
    <property type="protein sequence ID" value="ODR96820.1"/>
    <property type="molecule type" value="Genomic_DNA"/>
</dbReference>
<gene>
    <name evidence="1" type="ORF">AUC71_04455</name>
</gene>
<proteinExistence type="predicted"/>
<evidence type="ECO:0000313" key="1">
    <source>
        <dbReference type="EMBL" id="ODR96820.1"/>
    </source>
</evidence>
<protein>
    <recommendedName>
        <fullName evidence="3">Sulfotransferase family protein</fullName>
    </recommendedName>
</protein>
<dbReference type="InterPro" id="IPR027417">
    <property type="entry name" value="P-loop_NTPase"/>
</dbReference>
<accession>A0A1E3VTE4</accession>
<evidence type="ECO:0000313" key="2">
    <source>
        <dbReference type="Proteomes" id="UP000095042"/>
    </source>
</evidence>
<comment type="caution">
    <text evidence="1">The sequence shown here is derived from an EMBL/GenBank/DDBJ whole genome shotgun (WGS) entry which is preliminary data.</text>
</comment>
<name>A0A1E3VTE4_9HYPH</name>
<dbReference type="PANTHER" id="PTHR36978:SF4">
    <property type="entry name" value="P-LOOP CONTAINING NUCLEOSIDE TRIPHOSPHATE HYDROLASE PROTEIN"/>
    <property type="match status" value="1"/>
</dbReference>
<dbReference type="Pfam" id="PF17784">
    <property type="entry name" value="Sulfotransfer_4"/>
    <property type="match status" value="2"/>
</dbReference>
<dbReference type="Gene3D" id="3.40.50.300">
    <property type="entry name" value="P-loop containing nucleotide triphosphate hydrolases"/>
    <property type="match status" value="1"/>
</dbReference>
<reference evidence="1 2" key="1">
    <citation type="journal article" date="2016" name="Environ. Microbiol.">
        <title>New Methyloceanibacter diversity from North Sea sediments includes methanotroph containing solely the soluble methane monooxygenase.</title>
        <authorList>
            <person name="Vekeman B."/>
            <person name="Kerckhof F.M."/>
            <person name="Cremers G."/>
            <person name="de Vos P."/>
            <person name="Vandamme P."/>
            <person name="Boon N."/>
            <person name="Op den Camp H.J."/>
            <person name="Heylen K."/>
        </authorList>
    </citation>
    <scope>NUCLEOTIDE SEQUENCE [LARGE SCALE GENOMIC DNA]</scope>
    <source>
        <strain evidence="1 2">R-67177</strain>
    </source>
</reference>
<dbReference type="Proteomes" id="UP000095042">
    <property type="component" value="Unassembled WGS sequence"/>
</dbReference>
<keyword evidence="2" id="KW-1185">Reference proteome</keyword>
<dbReference type="PANTHER" id="PTHR36978">
    <property type="entry name" value="P-LOOP CONTAINING NUCLEOTIDE TRIPHOSPHATE HYDROLASE"/>
    <property type="match status" value="1"/>
</dbReference>